<sequence length="33" mass="4220">MVVYQKRVHLHYMQYKWHLLSLFKTITYDSFRS</sequence>
<gene>
    <name evidence="1" type="ORF">EZS27_023749</name>
</gene>
<name>A0A5J4R1Y5_9ZZZZ</name>
<protein>
    <submittedName>
        <fullName evidence="1">Uncharacterized protein</fullName>
    </submittedName>
</protein>
<accession>A0A5J4R1Y5</accession>
<comment type="caution">
    <text evidence="1">The sequence shown here is derived from an EMBL/GenBank/DDBJ whole genome shotgun (WGS) entry which is preliminary data.</text>
</comment>
<evidence type="ECO:0000313" key="1">
    <source>
        <dbReference type="EMBL" id="KAA6327250.1"/>
    </source>
</evidence>
<reference evidence="1" key="1">
    <citation type="submission" date="2019-03" db="EMBL/GenBank/DDBJ databases">
        <title>Single cell metagenomics reveals metabolic interactions within the superorganism composed of flagellate Streblomastix strix and complex community of Bacteroidetes bacteria on its surface.</title>
        <authorList>
            <person name="Treitli S.C."/>
            <person name="Kolisko M."/>
            <person name="Husnik F."/>
            <person name="Keeling P."/>
            <person name="Hampl V."/>
        </authorList>
    </citation>
    <scope>NUCLEOTIDE SEQUENCE</scope>
    <source>
        <strain evidence="1">STM</strain>
    </source>
</reference>
<proteinExistence type="predicted"/>
<dbReference type="EMBL" id="SNRY01002025">
    <property type="protein sequence ID" value="KAA6327250.1"/>
    <property type="molecule type" value="Genomic_DNA"/>
</dbReference>
<dbReference type="AlphaFoldDB" id="A0A5J4R1Y5"/>
<organism evidence="1">
    <name type="scientific">termite gut metagenome</name>
    <dbReference type="NCBI Taxonomy" id="433724"/>
    <lineage>
        <taxon>unclassified sequences</taxon>
        <taxon>metagenomes</taxon>
        <taxon>organismal metagenomes</taxon>
    </lineage>
</organism>